<evidence type="ECO:0000256" key="4">
    <source>
        <dbReference type="ARBA" id="ARBA00022679"/>
    </source>
</evidence>
<feature type="binding site" evidence="12">
    <location>
        <position position="131"/>
    </location>
    <ligand>
        <name>substrate</name>
    </ligand>
</feature>
<feature type="binding site" evidence="12">
    <location>
        <begin position="222"/>
        <end position="223"/>
    </location>
    <ligand>
        <name>ATP</name>
        <dbReference type="ChEBI" id="CHEBI:30616"/>
    </ligand>
</feature>
<evidence type="ECO:0000259" key="13">
    <source>
        <dbReference type="Pfam" id="PF00294"/>
    </source>
</evidence>
<organism evidence="14 15">
    <name type="scientific">Leifsonia virtsii</name>
    <dbReference type="NCBI Taxonomy" id="3035915"/>
    <lineage>
        <taxon>Bacteria</taxon>
        <taxon>Bacillati</taxon>
        <taxon>Actinomycetota</taxon>
        <taxon>Actinomycetes</taxon>
        <taxon>Micrococcales</taxon>
        <taxon>Microbacteriaceae</taxon>
        <taxon>Leifsonia</taxon>
    </lineage>
</organism>
<evidence type="ECO:0000256" key="9">
    <source>
        <dbReference type="ARBA" id="ARBA00022842"/>
    </source>
</evidence>
<keyword evidence="9 12" id="KW-0460">Magnesium</keyword>
<evidence type="ECO:0000313" key="15">
    <source>
        <dbReference type="Proteomes" id="UP001174210"/>
    </source>
</evidence>
<feature type="binding site" evidence="12">
    <location>
        <position position="172"/>
    </location>
    <ligand>
        <name>ATP</name>
        <dbReference type="ChEBI" id="CHEBI:30616"/>
    </ligand>
</feature>
<keyword evidence="7 12" id="KW-0418">Kinase</keyword>
<comment type="similarity">
    <text evidence="12">Belongs to the carbohydrate kinase PfkB family. Ribokinase subfamily.</text>
</comment>
<dbReference type="EMBL" id="JAROCB010000002">
    <property type="protein sequence ID" value="MDN4597268.1"/>
    <property type="molecule type" value="Genomic_DNA"/>
</dbReference>
<feature type="active site" description="Proton acceptor" evidence="12">
    <location>
        <position position="223"/>
    </location>
</feature>
<keyword evidence="12" id="KW-0963">Cytoplasm</keyword>
<dbReference type="Proteomes" id="UP001174210">
    <property type="component" value="Unassembled WGS sequence"/>
</dbReference>
<dbReference type="InterPro" id="IPR002139">
    <property type="entry name" value="Ribo/fructo_kinase"/>
</dbReference>
<feature type="binding site" evidence="12">
    <location>
        <begin position="38"/>
        <end position="42"/>
    </location>
    <ligand>
        <name>substrate</name>
    </ligand>
</feature>
<comment type="function">
    <text evidence="12">Catalyzes the phosphorylation of ribose at O-5 in a reaction requiring ATP and magnesium. The resulting D-ribose-5-phosphate can then be used either for sythesis of nucleotides, histidine, and tryptophan, or as a component of the pentose phosphate pathway.</text>
</comment>
<protein>
    <recommendedName>
        <fullName evidence="3 12">Ribokinase</fullName>
        <shortName evidence="12">RK</shortName>
        <ecNumber evidence="2 12">2.7.1.15</ecNumber>
    </recommendedName>
</protein>
<evidence type="ECO:0000256" key="6">
    <source>
        <dbReference type="ARBA" id="ARBA00022741"/>
    </source>
</evidence>
<keyword evidence="4 12" id="KW-0808">Transferase</keyword>
<keyword evidence="11 12" id="KW-0119">Carbohydrate metabolism</keyword>
<keyword evidence="5 12" id="KW-0479">Metal-binding</keyword>
<dbReference type="HAMAP" id="MF_01987">
    <property type="entry name" value="Ribokinase"/>
    <property type="match status" value="1"/>
</dbReference>
<evidence type="ECO:0000256" key="8">
    <source>
        <dbReference type="ARBA" id="ARBA00022840"/>
    </source>
</evidence>
<feature type="domain" description="Carbohydrate kinase PfkB" evidence="13">
    <location>
        <begin position="4"/>
        <end position="260"/>
    </location>
</feature>
<evidence type="ECO:0000256" key="2">
    <source>
        <dbReference type="ARBA" id="ARBA00012035"/>
    </source>
</evidence>
<feature type="binding site" evidence="12">
    <location>
        <position position="256"/>
    </location>
    <ligand>
        <name>K(+)</name>
        <dbReference type="ChEBI" id="CHEBI:29103"/>
    </ligand>
</feature>
<evidence type="ECO:0000256" key="7">
    <source>
        <dbReference type="ARBA" id="ARBA00022777"/>
    </source>
</evidence>
<name>A0ABT8IX67_9MICO</name>
<evidence type="ECO:0000256" key="10">
    <source>
        <dbReference type="ARBA" id="ARBA00022958"/>
    </source>
</evidence>
<feature type="binding site" evidence="12">
    <location>
        <begin position="10"/>
        <end position="12"/>
    </location>
    <ligand>
        <name>substrate</name>
    </ligand>
</feature>
<reference evidence="14" key="1">
    <citation type="submission" date="2023-03" db="EMBL/GenBank/DDBJ databases">
        <title>MT1 and MT2 Draft Genomes of Novel Species.</title>
        <authorList>
            <person name="Venkateswaran K."/>
        </authorList>
    </citation>
    <scope>NUCLEOTIDE SEQUENCE</scope>
    <source>
        <strain evidence="14">F6_8S_P_1A</strain>
    </source>
</reference>
<dbReference type="InterPro" id="IPR029056">
    <property type="entry name" value="Ribokinase-like"/>
</dbReference>
<dbReference type="PRINTS" id="PR00990">
    <property type="entry name" value="RIBOKINASE"/>
</dbReference>
<proteinExistence type="inferred from homology"/>
<comment type="subunit">
    <text evidence="12">Homodimer.</text>
</comment>
<dbReference type="InterPro" id="IPR011877">
    <property type="entry name" value="Ribokinase"/>
</dbReference>
<comment type="pathway">
    <text evidence="12">Carbohydrate metabolism; D-ribose degradation; D-ribose 5-phosphate from beta-D-ribopyranose: step 2/2.</text>
</comment>
<keyword evidence="15" id="KW-1185">Reference proteome</keyword>
<keyword evidence="10 12" id="KW-0630">Potassium</keyword>
<dbReference type="EC" id="2.7.1.15" evidence="2 12"/>
<dbReference type="RefSeq" id="WP_301218113.1">
    <property type="nucleotide sequence ID" value="NZ_JAROCB010000002.1"/>
</dbReference>
<keyword evidence="8 12" id="KW-0067">ATP-binding</keyword>
<dbReference type="InterPro" id="IPR002173">
    <property type="entry name" value="Carboh/pur_kinase_PfkB_CS"/>
</dbReference>
<feature type="binding site" evidence="12">
    <location>
        <position position="253"/>
    </location>
    <ligand>
        <name>K(+)</name>
        <dbReference type="ChEBI" id="CHEBI:29103"/>
    </ligand>
</feature>
<comment type="subcellular location">
    <subcellularLocation>
        <location evidence="12">Cytoplasm</location>
    </subcellularLocation>
</comment>
<dbReference type="PANTHER" id="PTHR10584">
    <property type="entry name" value="SUGAR KINASE"/>
    <property type="match status" value="1"/>
</dbReference>
<dbReference type="PANTHER" id="PTHR10584:SF166">
    <property type="entry name" value="RIBOKINASE"/>
    <property type="match status" value="1"/>
</dbReference>
<sequence length="273" mass="27685">MRAAVLGSINIDLVATAPRLPKPGETVIGRGFHREPGGKGANQAIAAARLGADVTMFGAVGEDADGDLALAALRDAGVDVENVRRVGEPTGVALIVTGDDGENQIVVSAGANDEARPPAVGGFDLLIAQLEVPVEVVEAAFLSTDAFTVLNASPTRDLPEALVRRADLIVVNEHEYAQLSLGTARRVIVTSGSAGSALVENGERRVEVPAKQATVVNSVGAGDAYCAAVALCLAAGVDAPRALATASAVAADAVADPASQPVLRALRDYEAIA</sequence>
<dbReference type="SUPFAM" id="SSF53613">
    <property type="entry name" value="Ribokinase-like"/>
    <property type="match status" value="1"/>
</dbReference>
<accession>A0ABT8IX67</accession>
<feature type="binding site" evidence="12">
    <location>
        <position position="217"/>
    </location>
    <ligand>
        <name>K(+)</name>
        <dbReference type="ChEBI" id="CHEBI:29103"/>
    </ligand>
</feature>
<dbReference type="CDD" id="cd01174">
    <property type="entry name" value="ribokinase"/>
    <property type="match status" value="1"/>
</dbReference>
<feature type="binding site" evidence="12">
    <location>
        <begin position="190"/>
        <end position="195"/>
    </location>
    <ligand>
        <name>ATP</name>
        <dbReference type="ChEBI" id="CHEBI:30616"/>
    </ligand>
</feature>
<comment type="cofactor">
    <cofactor evidence="12">
        <name>Mg(2+)</name>
        <dbReference type="ChEBI" id="CHEBI:18420"/>
    </cofactor>
    <text evidence="12">Requires a divalent cation, most likely magnesium in vivo, as an electrophilic catalyst to aid phosphoryl group transfer. It is the chelate of the metal and the nucleotide that is the actual substrate.</text>
</comment>
<comment type="activity regulation">
    <text evidence="12">Activated by a monovalent cation that binds near, but not in, the active site. The most likely occupant of the site in vivo is potassium. Ion binding induces a conformational change that may alter substrate affinity.</text>
</comment>
<feature type="binding site" evidence="12">
    <location>
        <position position="219"/>
    </location>
    <ligand>
        <name>K(+)</name>
        <dbReference type="ChEBI" id="CHEBI:29103"/>
    </ligand>
</feature>
<dbReference type="Pfam" id="PF00294">
    <property type="entry name" value="PfkB"/>
    <property type="match status" value="1"/>
</dbReference>
<dbReference type="InterPro" id="IPR011611">
    <property type="entry name" value="PfkB_dom"/>
</dbReference>
<evidence type="ECO:0000256" key="1">
    <source>
        <dbReference type="ARBA" id="ARBA00005380"/>
    </source>
</evidence>
<comment type="caution">
    <text evidence="14">The sequence shown here is derived from an EMBL/GenBank/DDBJ whole genome shotgun (WGS) entry which is preliminary data.</text>
</comment>
<gene>
    <name evidence="12" type="primary">rbsK</name>
    <name evidence="14" type="ORF">P5G59_08965</name>
</gene>
<evidence type="ECO:0000256" key="11">
    <source>
        <dbReference type="ARBA" id="ARBA00023277"/>
    </source>
</evidence>
<comment type="caution">
    <text evidence="12">Lacks conserved residue(s) required for the propagation of feature annotation.</text>
</comment>
<evidence type="ECO:0000313" key="14">
    <source>
        <dbReference type="EMBL" id="MDN4597268.1"/>
    </source>
</evidence>
<dbReference type="PROSITE" id="PS00584">
    <property type="entry name" value="PFKB_KINASES_2"/>
    <property type="match status" value="1"/>
</dbReference>
<evidence type="ECO:0000256" key="5">
    <source>
        <dbReference type="ARBA" id="ARBA00022723"/>
    </source>
</evidence>
<dbReference type="Gene3D" id="3.40.1190.20">
    <property type="match status" value="1"/>
</dbReference>
<comment type="similarity">
    <text evidence="1">Belongs to the carbohydrate kinase pfkB family.</text>
</comment>
<evidence type="ECO:0000256" key="12">
    <source>
        <dbReference type="HAMAP-Rule" id="MF_01987"/>
    </source>
</evidence>
<evidence type="ECO:0000256" key="3">
    <source>
        <dbReference type="ARBA" id="ARBA00016943"/>
    </source>
</evidence>
<keyword evidence="6 12" id="KW-0547">Nucleotide-binding</keyword>
<feature type="binding site" evidence="12">
    <location>
        <position position="223"/>
    </location>
    <ligand>
        <name>substrate</name>
    </ligand>
</feature>
<comment type="catalytic activity">
    <reaction evidence="12">
        <text>D-ribose + ATP = D-ribose 5-phosphate + ADP + H(+)</text>
        <dbReference type="Rhea" id="RHEA:13697"/>
        <dbReference type="ChEBI" id="CHEBI:15378"/>
        <dbReference type="ChEBI" id="CHEBI:30616"/>
        <dbReference type="ChEBI" id="CHEBI:47013"/>
        <dbReference type="ChEBI" id="CHEBI:78346"/>
        <dbReference type="ChEBI" id="CHEBI:456216"/>
        <dbReference type="EC" id="2.7.1.15"/>
    </reaction>
</comment>